<evidence type="ECO:0000256" key="3">
    <source>
        <dbReference type="ARBA" id="ARBA00022553"/>
    </source>
</evidence>
<dbReference type="InterPro" id="IPR043128">
    <property type="entry name" value="Rev_trsase/Diguanyl_cyclase"/>
</dbReference>
<dbReference type="InterPro" id="IPR052163">
    <property type="entry name" value="DGC-Regulatory_Protein"/>
</dbReference>
<dbReference type="PANTHER" id="PTHR46663">
    <property type="entry name" value="DIGUANYLATE CYCLASE DGCT-RELATED"/>
    <property type="match status" value="1"/>
</dbReference>
<keyword evidence="6" id="KW-0418">Kinase</keyword>
<dbReference type="PROSITE" id="PS50113">
    <property type="entry name" value="PAC"/>
    <property type="match status" value="1"/>
</dbReference>
<dbReference type="InterPro" id="IPR013655">
    <property type="entry name" value="PAS_fold_3"/>
</dbReference>
<evidence type="ECO:0000256" key="2">
    <source>
        <dbReference type="ARBA" id="ARBA00004370"/>
    </source>
</evidence>
<dbReference type="GO" id="GO:0016020">
    <property type="term" value="C:membrane"/>
    <property type="evidence" value="ECO:0007669"/>
    <property type="project" value="UniProtKB-SubCell"/>
</dbReference>
<dbReference type="Pfam" id="PF00990">
    <property type="entry name" value="GGDEF"/>
    <property type="match status" value="1"/>
</dbReference>
<evidence type="ECO:0000259" key="12">
    <source>
        <dbReference type="PROSITE" id="PS50887"/>
    </source>
</evidence>
<keyword evidence="3" id="KW-0597">Phosphoprotein</keyword>
<dbReference type="GO" id="GO:0000160">
    <property type="term" value="P:phosphorelay signal transduction system"/>
    <property type="evidence" value="ECO:0007669"/>
    <property type="project" value="UniProtKB-KW"/>
</dbReference>
<protein>
    <submittedName>
        <fullName evidence="13">PAS domain S-box-containing protein/diguanylate cyclase (GGDEF) domain-containing protein</fullName>
    </submittedName>
</protein>
<dbReference type="InterPro" id="IPR000014">
    <property type="entry name" value="PAS"/>
</dbReference>
<evidence type="ECO:0000256" key="8">
    <source>
        <dbReference type="ARBA" id="ARBA00023012"/>
    </source>
</evidence>
<gene>
    <name evidence="13" type="ORF">SAMN04488540_103142</name>
</gene>
<keyword evidence="4" id="KW-0808">Transferase</keyword>
<feature type="domain" description="GGDEF" evidence="12">
    <location>
        <begin position="492"/>
        <end position="619"/>
    </location>
</feature>
<evidence type="ECO:0000256" key="9">
    <source>
        <dbReference type="SAM" id="Phobius"/>
    </source>
</evidence>
<keyword evidence="14" id="KW-1185">Reference proteome</keyword>
<dbReference type="PANTHER" id="PTHR46663:SF4">
    <property type="entry name" value="DIGUANYLATE CYCLASE DGCT-RELATED"/>
    <property type="match status" value="1"/>
</dbReference>
<keyword evidence="5" id="KW-0547">Nucleotide-binding</keyword>
<dbReference type="PROSITE" id="PS50112">
    <property type="entry name" value="PAS"/>
    <property type="match status" value="1"/>
</dbReference>
<dbReference type="FunFam" id="3.30.70.270:FF:000001">
    <property type="entry name" value="Diguanylate cyclase domain protein"/>
    <property type="match status" value="1"/>
</dbReference>
<dbReference type="InterPro" id="IPR000700">
    <property type="entry name" value="PAS-assoc_C"/>
</dbReference>
<sequence>MSNRNSYLLLSVCFIVFGIAVALLSSLINYRLQSTNIDQSVEHRFEAEKNLKLEKLRTSVASLESMVTALAENPLTLAYIHAPSERGLQAMNNLFLMAARSQPEYMQVRYLDRTGMERVRVDRQRGDINPALVIPERLQDKSLRYYFTETRRLPARQHWHSKLDLNRENGALERPIRPTFRVATPIYLDNRFAGMVIINTEAKLMLKELTRAVDFEVLVVDGEGEVLVSPDASNSWSRYLPDRNTLFDMMPALAPALLAGSDSRNTQVHSFSIDELFHNGEKLKVIMTPTRESLTQMMEANTLAALLIAGSVILISFPLSWVAAVVPAHLQNRLQDTLGELRRTTARLDQHVITSSADAQGCITHASSAFCETSGYKLWELKGKTHAVVRHPENPMQQRQEIRQALSSGLSWRGELRNLHKEGQEYWVDSVITPEVDAKGQVIGFSQVATDITDRKAIEKMSVTDVLTNVHNRRRLDQLMLAEMERYLRYQQFFSVIMMDLDHFKAINDTLGHQVGDEVLMQVAQSMKENVRKVDHLGRWGGEEFLVICSGTDEASAGLLAEKLRVLIEQMPMATSVTASFGVAQTLPGERLNQLIKRVDQSLYRAKELGRNRVELASGASLD</sequence>
<dbReference type="Proteomes" id="UP000199527">
    <property type="component" value="Unassembled WGS sequence"/>
</dbReference>
<dbReference type="Pfam" id="PF08447">
    <property type="entry name" value="PAS_3"/>
    <property type="match status" value="1"/>
</dbReference>
<dbReference type="SUPFAM" id="SSF103190">
    <property type="entry name" value="Sensory domain-like"/>
    <property type="match status" value="1"/>
</dbReference>
<keyword evidence="9" id="KW-0472">Membrane</keyword>
<dbReference type="NCBIfam" id="TIGR00254">
    <property type="entry name" value="GGDEF"/>
    <property type="match status" value="1"/>
</dbReference>
<dbReference type="InterPro" id="IPR035965">
    <property type="entry name" value="PAS-like_dom_sf"/>
</dbReference>
<evidence type="ECO:0000313" key="14">
    <source>
        <dbReference type="Proteomes" id="UP000199527"/>
    </source>
</evidence>
<dbReference type="SMART" id="SM00086">
    <property type="entry name" value="PAC"/>
    <property type="match status" value="1"/>
</dbReference>
<dbReference type="InterPro" id="IPR029787">
    <property type="entry name" value="Nucleotide_cyclase"/>
</dbReference>
<dbReference type="EMBL" id="FNEM01000003">
    <property type="protein sequence ID" value="SDI80139.1"/>
    <property type="molecule type" value="Genomic_DNA"/>
</dbReference>
<dbReference type="GO" id="GO:0005524">
    <property type="term" value="F:ATP binding"/>
    <property type="evidence" value="ECO:0007669"/>
    <property type="project" value="UniProtKB-KW"/>
</dbReference>
<evidence type="ECO:0000256" key="5">
    <source>
        <dbReference type="ARBA" id="ARBA00022741"/>
    </source>
</evidence>
<evidence type="ECO:0000256" key="1">
    <source>
        <dbReference type="ARBA" id="ARBA00001946"/>
    </source>
</evidence>
<proteinExistence type="predicted"/>
<keyword evidence="8" id="KW-0902">Two-component regulatory system</keyword>
<feature type="transmembrane region" description="Helical" evidence="9">
    <location>
        <begin position="303"/>
        <end position="326"/>
    </location>
</feature>
<name>A0A1G8NIQ9_9GAMM</name>
<feature type="domain" description="PAC" evidence="11">
    <location>
        <begin position="412"/>
        <end position="464"/>
    </location>
</feature>
<dbReference type="CDD" id="cd00130">
    <property type="entry name" value="PAS"/>
    <property type="match status" value="1"/>
</dbReference>
<dbReference type="SUPFAM" id="SSF55785">
    <property type="entry name" value="PYP-like sensor domain (PAS domain)"/>
    <property type="match status" value="1"/>
</dbReference>
<dbReference type="Gene3D" id="3.30.450.20">
    <property type="entry name" value="PAS domain"/>
    <property type="match status" value="2"/>
</dbReference>
<dbReference type="PROSITE" id="PS50887">
    <property type="entry name" value="GGDEF"/>
    <property type="match status" value="1"/>
</dbReference>
<keyword evidence="7" id="KW-0067">ATP-binding</keyword>
<dbReference type="InterPro" id="IPR029151">
    <property type="entry name" value="Sensor-like_sf"/>
</dbReference>
<dbReference type="NCBIfam" id="TIGR00229">
    <property type="entry name" value="sensory_box"/>
    <property type="match status" value="1"/>
</dbReference>
<organism evidence="13 14">
    <name type="scientific">Ferrimonas sediminum</name>
    <dbReference type="NCBI Taxonomy" id="718193"/>
    <lineage>
        <taxon>Bacteria</taxon>
        <taxon>Pseudomonadati</taxon>
        <taxon>Pseudomonadota</taxon>
        <taxon>Gammaproteobacteria</taxon>
        <taxon>Alteromonadales</taxon>
        <taxon>Ferrimonadaceae</taxon>
        <taxon>Ferrimonas</taxon>
    </lineage>
</organism>
<dbReference type="GO" id="GO:0016301">
    <property type="term" value="F:kinase activity"/>
    <property type="evidence" value="ECO:0007669"/>
    <property type="project" value="UniProtKB-KW"/>
</dbReference>
<dbReference type="InterPro" id="IPR001610">
    <property type="entry name" value="PAC"/>
</dbReference>
<dbReference type="AlphaFoldDB" id="A0A1G8NIQ9"/>
<reference evidence="14" key="1">
    <citation type="submission" date="2016-10" db="EMBL/GenBank/DDBJ databases">
        <authorList>
            <person name="Varghese N."/>
            <person name="Submissions S."/>
        </authorList>
    </citation>
    <scope>NUCLEOTIDE SEQUENCE [LARGE SCALE GENOMIC DNA]</scope>
    <source>
        <strain evidence="14">DSM 23317</strain>
    </source>
</reference>
<dbReference type="Pfam" id="PF21623">
    <property type="entry name" value="HK_sensor_dom_bact"/>
    <property type="match status" value="1"/>
</dbReference>
<comment type="subcellular location">
    <subcellularLocation>
        <location evidence="2">Membrane</location>
    </subcellularLocation>
</comment>
<evidence type="ECO:0000313" key="13">
    <source>
        <dbReference type="EMBL" id="SDI80139.1"/>
    </source>
</evidence>
<evidence type="ECO:0000259" key="11">
    <source>
        <dbReference type="PROSITE" id="PS50113"/>
    </source>
</evidence>
<evidence type="ECO:0000256" key="4">
    <source>
        <dbReference type="ARBA" id="ARBA00022679"/>
    </source>
</evidence>
<dbReference type="InterPro" id="IPR000160">
    <property type="entry name" value="GGDEF_dom"/>
</dbReference>
<feature type="domain" description="PAS" evidence="10">
    <location>
        <begin position="358"/>
        <end position="409"/>
    </location>
</feature>
<evidence type="ECO:0000256" key="7">
    <source>
        <dbReference type="ARBA" id="ARBA00022840"/>
    </source>
</evidence>
<evidence type="ECO:0000259" key="10">
    <source>
        <dbReference type="PROSITE" id="PS50112"/>
    </source>
</evidence>
<dbReference type="SMART" id="SM00267">
    <property type="entry name" value="GGDEF"/>
    <property type="match status" value="1"/>
</dbReference>
<feature type="transmembrane region" description="Helical" evidence="9">
    <location>
        <begin position="6"/>
        <end position="30"/>
    </location>
</feature>
<keyword evidence="9" id="KW-0812">Transmembrane</keyword>
<evidence type="ECO:0000256" key="6">
    <source>
        <dbReference type="ARBA" id="ARBA00022777"/>
    </source>
</evidence>
<keyword evidence="9" id="KW-1133">Transmembrane helix</keyword>
<dbReference type="InterPro" id="IPR048760">
    <property type="entry name" value="VP0354-like_sensor_dom"/>
</dbReference>
<dbReference type="SUPFAM" id="SSF55073">
    <property type="entry name" value="Nucleotide cyclase"/>
    <property type="match status" value="1"/>
</dbReference>
<dbReference type="Gene3D" id="3.30.70.270">
    <property type="match status" value="1"/>
</dbReference>
<comment type="cofactor">
    <cofactor evidence="1">
        <name>Mg(2+)</name>
        <dbReference type="ChEBI" id="CHEBI:18420"/>
    </cofactor>
</comment>
<dbReference type="CDD" id="cd01949">
    <property type="entry name" value="GGDEF"/>
    <property type="match status" value="1"/>
</dbReference>
<dbReference type="RefSeq" id="WP_176819188.1">
    <property type="nucleotide sequence ID" value="NZ_FNEM01000003.1"/>
</dbReference>
<accession>A0A1G8NIQ9</accession>